<dbReference type="AlphaFoldDB" id="A0A501W945"/>
<dbReference type="OrthoDB" id="9785438at2"/>
<dbReference type="InterPro" id="IPR007263">
    <property type="entry name" value="DCC1-like"/>
</dbReference>
<dbReference type="RefSeq" id="WP_140620915.1">
    <property type="nucleotide sequence ID" value="NZ_VFRQ01000003.1"/>
</dbReference>
<gene>
    <name evidence="1" type="ORF">FJM65_07680</name>
</gene>
<accession>A0A501W945</accession>
<dbReference type="EMBL" id="VFRQ01000003">
    <property type="protein sequence ID" value="TPE44890.1"/>
    <property type="molecule type" value="Genomic_DNA"/>
</dbReference>
<dbReference type="GO" id="GO:0015035">
    <property type="term" value="F:protein-disulfide reductase activity"/>
    <property type="evidence" value="ECO:0007669"/>
    <property type="project" value="InterPro"/>
</dbReference>
<comment type="caution">
    <text evidence="1">The sequence shown here is derived from an EMBL/GenBank/DDBJ whole genome shotgun (WGS) entry which is preliminary data.</text>
</comment>
<sequence length="122" mass="14141">MEKKPILVYDGACSFCKYWVNKWRHRTGSRITYVPFQEVPDPFHGVSRAQFQKSVYLITPYEQRLHGAEAVAALLQLSGFSVWHWIYQRVPLAGSLAEVGYRIVANNRDAFYKLTKLVFKDA</sequence>
<organism evidence="1 2">
    <name type="scientific">Pontibacter mangrovi</name>
    <dbReference type="NCBI Taxonomy" id="2589816"/>
    <lineage>
        <taxon>Bacteria</taxon>
        <taxon>Pseudomonadati</taxon>
        <taxon>Bacteroidota</taxon>
        <taxon>Cytophagia</taxon>
        <taxon>Cytophagales</taxon>
        <taxon>Hymenobacteraceae</taxon>
        <taxon>Pontibacter</taxon>
    </lineage>
</organism>
<dbReference type="Proteomes" id="UP000316727">
    <property type="component" value="Unassembled WGS sequence"/>
</dbReference>
<reference evidence="1 2" key="1">
    <citation type="submission" date="2019-06" db="EMBL/GenBank/DDBJ databases">
        <title>A novel bacterium of genus Pontibacter, isolated from marine sediment.</title>
        <authorList>
            <person name="Huang H."/>
            <person name="Mo K."/>
            <person name="Hu Y."/>
        </authorList>
    </citation>
    <scope>NUCLEOTIDE SEQUENCE [LARGE SCALE GENOMIC DNA]</scope>
    <source>
        <strain evidence="1 2">HB172049</strain>
    </source>
</reference>
<protein>
    <submittedName>
        <fullName evidence="1">DUF393 domain-containing protein</fullName>
    </submittedName>
</protein>
<evidence type="ECO:0000313" key="1">
    <source>
        <dbReference type="EMBL" id="TPE44890.1"/>
    </source>
</evidence>
<proteinExistence type="predicted"/>
<dbReference type="Pfam" id="PF04134">
    <property type="entry name" value="DCC1-like"/>
    <property type="match status" value="1"/>
</dbReference>
<evidence type="ECO:0000313" key="2">
    <source>
        <dbReference type="Proteomes" id="UP000316727"/>
    </source>
</evidence>
<keyword evidence="2" id="KW-1185">Reference proteome</keyword>
<name>A0A501W945_9BACT</name>